<reference evidence="1" key="1">
    <citation type="submission" date="2020-01" db="EMBL/GenBank/DDBJ databases">
        <authorList>
            <person name="Mishra B."/>
        </authorList>
    </citation>
    <scope>NUCLEOTIDE SEQUENCE [LARGE SCALE GENOMIC DNA]</scope>
</reference>
<proteinExistence type="predicted"/>
<evidence type="ECO:0008006" key="3">
    <source>
        <dbReference type="Google" id="ProtNLM"/>
    </source>
</evidence>
<accession>A0A6D2IC49</accession>
<dbReference type="InterPro" id="IPR006525">
    <property type="entry name" value="Cystatin-related_pln"/>
</dbReference>
<protein>
    <recommendedName>
        <fullName evidence="3">Cystatin domain-containing protein</fullName>
    </recommendedName>
</protein>
<dbReference type="AlphaFoldDB" id="A0A6D2IC49"/>
<evidence type="ECO:0000313" key="2">
    <source>
        <dbReference type="Proteomes" id="UP000467841"/>
    </source>
</evidence>
<dbReference type="SUPFAM" id="SSF54403">
    <property type="entry name" value="Cystatin/monellin"/>
    <property type="match status" value="1"/>
</dbReference>
<gene>
    <name evidence="1" type="ORF">MERR_LOCUS10056</name>
</gene>
<organism evidence="1 2">
    <name type="scientific">Microthlaspi erraticum</name>
    <dbReference type="NCBI Taxonomy" id="1685480"/>
    <lineage>
        <taxon>Eukaryota</taxon>
        <taxon>Viridiplantae</taxon>
        <taxon>Streptophyta</taxon>
        <taxon>Embryophyta</taxon>
        <taxon>Tracheophyta</taxon>
        <taxon>Spermatophyta</taxon>
        <taxon>Magnoliopsida</taxon>
        <taxon>eudicotyledons</taxon>
        <taxon>Gunneridae</taxon>
        <taxon>Pentapetalae</taxon>
        <taxon>rosids</taxon>
        <taxon>malvids</taxon>
        <taxon>Brassicales</taxon>
        <taxon>Brassicaceae</taxon>
        <taxon>Coluteocarpeae</taxon>
        <taxon>Microthlaspi</taxon>
    </lineage>
</organism>
<dbReference type="PANTHER" id="PTHR31228:SF36">
    <property type="entry name" value="CYSTATIN_MONELLIN SUPERFAMILY PROTEIN"/>
    <property type="match status" value="1"/>
</dbReference>
<dbReference type="OrthoDB" id="1097723at2759"/>
<name>A0A6D2IC49_9BRAS</name>
<dbReference type="Gene3D" id="3.10.450.10">
    <property type="match status" value="1"/>
</dbReference>
<evidence type="ECO:0000313" key="1">
    <source>
        <dbReference type="EMBL" id="CAA7022821.1"/>
    </source>
</evidence>
<keyword evidence="2" id="KW-1185">Reference proteome</keyword>
<dbReference type="EMBL" id="CACVBM020000743">
    <property type="protein sequence ID" value="CAA7022821.1"/>
    <property type="molecule type" value="Genomic_DNA"/>
</dbReference>
<dbReference type="InterPro" id="IPR046350">
    <property type="entry name" value="Cystatin_sf"/>
</dbReference>
<comment type="caution">
    <text evidence="1">The sequence shown here is derived from an EMBL/GenBank/DDBJ whole genome shotgun (WGS) entry which is preliminary data.</text>
</comment>
<sequence length="179" mass="21080">MGELFDGWTWWVEDAYLLLTPEEEDYIRAKYITKNEEDEPKLTREQEIDLMNEQIDASEGFDIDFSLFRCLFNYHPLDFDDDDFAEPPETNGDLVKKLSEQSLDIYNQENRTGYEFDKVLYANFHGSSGIMFLITFQVKDPVDNLAKEFQARVRYTFVSNTDFVFCRPKPNQEGTLSFP</sequence>
<dbReference type="NCBIfam" id="TIGR01638">
    <property type="entry name" value="Atha_cystat_rel"/>
    <property type="match status" value="1"/>
</dbReference>
<dbReference type="PANTHER" id="PTHR31228">
    <property type="entry name" value="CYSTATIN/MONELLIN SUPERFAMILY PROTEIN"/>
    <property type="match status" value="1"/>
</dbReference>
<dbReference type="Proteomes" id="UP000467841">
    <property type="component" value="Unassembled WGS sequence"/>
</dbReference>